<dbReference type="Pfam" id="PF03573">
    <property type="entry name" value="OprD"/>
    <property type="match status" value="1"/>
</dbReference>
<gene>
    <name evidence="4" type="ORF">KPSA1_07410</name>
</gene>
<keyword evidence="2" id="KW-0813">Transport</keyword>
<evidence type="ECO:0000313" key="5">
    <source>
        <dbReference type="Proteomes" id="UP000247480"/>
    </source>
</evidence>
<evidence type="ECO:0000256" key="2">
    <source>
        <dbReference type="ARBA" id="ARBA00022448"/>
    </source>
</evidence>
<dbReference type="Gene3D" id="2.40.160.10">
    <property type="entry name" value="Porin"/>
    <property type="match status" value="1"/>
</dbReference>
<evidence type="ECO:0000313" key="4">
    <source>
        <dbReference type="EMBL" id="GBH13916.1"/>
    </source>
</evidence>
<organism evidence="4 5">
    <name type="scientific">Pseudomonas syringae pv. actinidiae</name>
    <dbReference type="NCBI Taxonomy" id="103796"/>
    <lineage>
        <taxon>Bacteria</taxon>
        <taxon>Pseudomonadati</taxon>
        <taxon>Pseudomonadota</taxon>
        <taxon>Gammaproteobacteria</taxon>
        <taxon>Pseudomonadales</taxon>
        <taxon>Pseudomonadaceae</taxon>
        <taxon>Pseudomonas</taxon>
        <taxon>Pseudomonas syringae</taxon>
    </lineage>
</organism>
<dbReference type="GO" id="GO:0016020">
    <property type="term" value="C:membrane"/>
    <property type="evidence" value="ECO:0007669"/>
    <property type="project" value="InterPro"/>
</dbReference>
<dbReference type="EMBL" id="BGJZ01000405">
    <property type="protein sequence ID" value="GBH13916.1"/>
    <property type="molecule type" value="Genomic_DNA"/>
</dbReference>
<evidence type="ECO:0000256" key="3">
    <source>
        <dbReference type="ARBA" id="ARBA00022729"/>
    </source>
</evidence>
<dbReference type="GO" id="GO:0015288">
    <property type="term" value="F:porin activity"/>
    <property type="evidence" value="ECO:0007669"/>
    <property type="project" value="TreeGrafter"/>
</dbReference>
<dbReference type="Proteomes" id="UP000247480">
    <property type="component" value="Unassembled WGS sequence"/>
</dbReference>
<dbReference type="InterPro" id="IPR023614">
    <property type="entry name" value="Porin_dom_sf"/>
</dbReference>
<keyword evidence="3" id="KW-0732">Signal</keyword>
<accession>A0A2V0QLB6</accession>
<evidence type="ECO:0000256" key="1">
    <source>
        <dbReference type="ARBA" id="ARBA00009075"/>
    </source>
</evidence>
<protein>
    <submittedName>
        <fullName evidence="4">Pimeloyl-ACP methyl ester carboxylesterase</fullName>
    </submittedName>
</protein>
<dbReference type="PANTHER" id="PTHR34596:SF2">
    <property type="entry name" value="CHITOPORIN"/>
    <property type="match status" value="1"/>
</dbReference>
<comment type="similarity">
    <text evidence="1">Belongs to the outer membrane porin (Opr) (TC 1.B.25) family.</text>
</comment>
<name>A0A2V0QLB6_PSESF</name>
<dbReference type="AlphaFoldDB" id="A0A2V0QLB6"/>
<dbReference type="InterPro" id="IPR005318">
    <property type="entry name" value="OM_porin_bac"/>
</dbReference>
<dbReference type="PANTHER" id="PTHR34596">
    <property type="entry name" value="CHITOPORIN"/>
    <property type="match status" value="1"/>
</dbReference>
<sequence>MRRFASNPECLVAVVKACFILLNKHTPSCASLPICNLAVTLALSSPLQDCAPLAALGFIKNSQADMFITICRSDGAHMTQLKTLSLALCSTLAGVAPATVLAEEQKEGFIEGSTLTVLNRNFYMNRDHRNGESSPTGNGYSEAWAHGIIGRFQSGFTQGTFGVGVDAFAMIGIKLDTGDGRNGGRSAFDVLPVDGEGRARDEYTKVGGSLKARAFDTVVNVGDVFPSTPVVAFGDSRLLPESFRGVTAINNSFKGLTLQGGRLHSMSQPVSSNMRDGFVTFYGGAVDSPWVAYFGGDYQATDRLSLGLYTSRLKDAWDQKYASASYVLPLSDEMSLTSSLNYYNATDEGKKLLGEFDNDIWSAKVALQYGAHTLSLSHQRNQGDDDFDYLRQSDSIYLANSIQYSDFNSPKERSWMVTYNLDMSTYGVPGLSFMTRYGKGTDADYSNANSTYMRRDAQGNPLTDQKRWERNIEAKYIVQTGSLKDLSLRVRQANTRATAFESDLDEVRVIMEYPLSVL</sequence>
<proteinExistence type="inferred from homology"/>
<comment type="caution">
    <text evidence="4">The sequence shown here is derived from an EMBL/GenBank/DDBJ whole genome shotgun (WGS) entry which is preliminary data.</text>
</comment>
<reference evidence="4 5" key="1">
    <citation type="submission" date="2018-04" db="EMBL/GenBank/DDBJ databases">
        <title>Draft genome sequence of Pseudomonas syringae pv. actinidiae biovar 1 strains isolated from kiwifruit in Kagawa prefecture.</title>
        <authorList>
            <person name="Tabuchi M."/>
            <person name="Saito M."/>
            <person name="Fujiwara S."/>
            <person name="Sasa N."/>
            <person name="Akimitsu K."/>
            <person name="Gomi K."/>
            <person name="Konishi-Sugita S."/>
            <person name="Hamano K."/>
            <person name="Kataoka I."/>
        </authorList>
    </citation>
    <scope>NUCLEOTIDE SEQUENCE [LARGE SCALE GENOMIC DNA]</scope>
    <source>
        <strain evidence="4 5">MAFF212206</strain>
    </source>
</reference>